<sequence>MELQGMAPEVAKKFKYWQTRTIIASMIGYALFYFVRKNLSIAMPAMQDDLGITKGDLGLFLTLHGLLYGVSKFANGFVGDRVNARYFMVTGLVLSAACNIWFGFSSAVVMFGVVWMLNGWFQGMGFPPCARLLTHWIPPTQLATKMSVWNTSHSVGAGLVVIVCGYIVSLGWRWCFWFPSIIALVGAVGLWFALRDTPRSVGFPELNSKTGAEEKEDTSAEFKQFVRKNVFGNPAIWVLAIANFFVYIVRYAVLDWGPTLLGEWKGVSIHHAGWMVAAFEISGIIGMLVAGWATDRFFGGRGPRVCVICMALATVFVALFWGISQPPMWLATLLLGAAGFCIYGPQALVGIAAANIATKKAAATAVGFTGLFGYVSTLVSGWGLGLLAQHYGWDIAVGALILIAIMGTLIFMAAWSAKANGYDND</sequence>
<dbReference type="InterPro" id="IPR011701">
    <property type="entry name" value="MFS"/>
</dbReference>
<dbReference type="InterPro" id="IPR036259">
    <property type="entry name" value="MFS_trans_sf"/>
</dbReference>
<keyword evidence="8" id="KW-1185">Reference proteome</keyword>
<dbReference type="AlphaFoldDB" id="A0A1C7H3V4"/>
<dbReference type="KEGG" id="bcae:A4V03_00555"/>
<feature type="transmembrane region" description="Helical" evidence="5">
    <location>
        <begin position="361"/>
        <end position="383"/>
    </location>
</feature>
<dbReference type="GO" id="GO:0035435">
    <property type="term" value="P:phosphate ion transmembrane transport"/>
    <property type="evidence" value="ECO:0007669"/>
    <property type="project" value="TreeGrafter"/>
</dbReference>
<evidence type="ECO:0000256" key="5">
    <source>
        <dbReference type="SAM" id="Phobius"/>
    </source>
</evidence>
<reference evidence="8" key="1">
    <citation type="submission" date="2016-04" db="EMBL/GenBank/DDBJ databases">
        <title>Complete Genome Sequences of Twelve Strains of a Stable Defined Moderately Diverse Mouse Microbiota 2 (sDMDMm2).</title>
        <authorList>
            <person name="Uchimura Y."/>
            <person name="Wyss M."/>
            <person name="Brugiroux S."/>
            <person name="Limenitakis J.P."/>
            <person name="Stecher B."/>
            <person name="McCoy K.D."/>
            <person name="Macpherson A.J."/>
        </authorList>
    </citation>
    <scope>NUCLEOTIDE SEQUENCE [LARGE SCALE GENOMIC DNA]</scope>
    <source>
        <strain evidence="8">I48</strain>
    </source>
</reference>
<dbReference type="SUPFAM" id="SSF103473">
    <property type="entry name" value="MFS general substrate transporter"/>
    <property type="match status" value="1"/>
</dbReference>
<feature type="transmembrane region" description="Helical" evidence="5">
    <location>
        <begin position="329"/>
        <end position="354"/>
    </location>
</feature>
<dbReference type="GO" id="GO:0061513">
    <property type="term" value="F:glucose 6-phosphate:phosphate antiporter activity"/>
    <property type="evidence" value="ECO:0007669"/>
    <property type="project" value="TreeGrafter"/>
</dbReference>
<evidence type="ECO:0000313" key="8">
    <source>
        <dbReference type="Proteomes" id="UP000092631"/>
    </source>
</evidence>
<feature type="transmembrane region" description="Helical" evidence="5">
    <location>
        <begin position="235"/>
        <end position="253"/>
    </location>
</feature>
<dbReference type="OrthoDB" id="9766638at2"/>
<feature type="domain" description="Major facilitator superfamily (MFS) profile" evidence="6">
    <location>
        <begin position="21"/>
        <end position="416"/>
    </location>
</feature>
<dbReference type="Gene3D" id="1.20.1250.20">
    <property type="entry name" value="MFS general substrate transporter like domains"/>
    <property type="match status" value="2"/>
</dbReference>
<dbReference type="GO" id="GO:0012505">
    <property type="term" value="C:endomembrane system"/>
    <property type="evidence" value="ECO:0007669"/>
    <property type="project" value="UniProtKB-SubCell"/>
</dbReference>
<gene>
    <name evidence="7" type="ORF">A4V03_00555</name>
</gene>
<evidence type="ECO:0000256" key="1">
    <source>
        <dbReference type="ARBA" id="ARBA00004127"/>
    </source>
</evidence>
<dbReference type="PIRSF" id="PIRSF002808">
    <property type="entry name" value="Hexose_phosphate_transp"/>
    <property type="match status" value="1"/>
</dbReference>
<feature type="transmembrane region" description="Helical" evidence="5">
    <location>
        <begin position="86"/>
        <end position="117"/>
    </location>
</feature>
<evidence type="ECO:0000256" key="2">
    <source>
        <dbReference type="ARBA" id="ARBA00022692"/>
    </source>
</evidence>
<dbReference type="PROSITE" id="PS50850">
    <property type="entry name" value="MFS"/>
    <property type="match status" value="1"/>
</dbReference>
<dbReference type="GeneID" id="82185622"/>
<evidence type="ECO:0000256" key="4">
    <source>
        <dbReference type="ARBA" id="ARBA00023136"/>
    </source>
</evidence>
<protein>
    <submittedName>
        <fullName evidence="7">MFS transporter</fullName>
    </submittedName>
</protein>
<dbReference type="InterPro" id="IPR051337">
    <property type="entry name" value="OPA_Antiporter"/>
</dbReference>
<keyword evidence="3 5" id="KW-1133">Transmembrane helix</keyword>
<evidence type="ECO:0000313" key="7">
    <source>
        <dbReference type="EMBL" id="ANU59608.1"/>
    </source>
</evidence>
<dbReference type="EMBL" id="CP015401">
    <property type="protein sequence ID" value="ANU59608.1"/>
    <property type="molecule type" value="Genomic_DNA"/>
</dbReference>
<dbReference type="InterPro" id="IPR000849">
    <property type="entry name" value="Sugar_P_transporter"/>
</dbReference>
<evidence type="ECO:0000259" key="6">
    <source>
        <dbReference type="PROSITE" id="PS50850"/>
    </source>
</evidence>
<dbReference type="Pfam" id="PF07690">
    <property type="entry name" value="MFS_1"/>
    <property type="match status" value="1"/>
</dbReference>
<dbReference type="PANTHER" id="PTHR43826">
    <property type="entry name" value="GLUCOSE-6-PHOSPHATE EXCHANGER SLC37A4"/>
    <property type="match status" value="1"/>
</dbReference>
<keyword evidence="4 5" id="KW-0472">Membrane</keyword>
<dbReference type="GO" id="GO:0005886">
    <property type="term" value="C:plasma membrane"/>
    <property type="evidence" value="ECO:0007669"/>
    <property type="project" value="TreeGrafter"/>
</dbReference>
<organism evidence="7 8">
    <name type="scientific">Bacteroides caecimuris</name>
    <dbReference type="NCBI Taxonomy" id="1796613"/>
    <lineage>
        <taxon>Bacteria</taxon>
        <taxon>Pseudomonadati</taxon>
        <taxon>Bacteroidota</taxon>
        <taxon>Bacteroidia</taxon>
        <taxon>Bacteroidales</taxon>
        <taxon>Bacteroidaceae</taxon>
        <taxon>Bacteroides</taxon>
    </lineage>
</organism>
<dbReference type="RefSeq" id="WP_065540221.1">
    <property type="nucleotide sequence ID" value="NZ_CARILY010000008.1"/>
</dbReference>
<accession>A0A1C7H3V4</accession>
<proteinExistence type="predicted"/>
<dbReference type="Proteomes" id="UP000092631">
    <property type="component" value="Chromosome"/>
</dbReference>
<feature type="transmembrane region" description="Helical" evidence="5">
    <location>
        <begin position="305"/>
        <end position="323"/>
    </location>
</feature>
<name>A0A1C7H3V4_9BACE</name>
<evidence type="ECO:0000256" key="3">
    <source>
        <dbReference type="ARBA" id="ARBA00022989"/>
    </source>
</evidence>
<feature type="transmembrane region" description="Helical" evidence="5">
    <location>
        <begin position="16"/>
        <end position="35"/>
    </location>
</feature>
<comment type="subcellular location">
    <subcellularLocation>
        <location evidence="1">Endomembrane system</location>
        <topology evidence="1">Multi-pass membrane protein</topology>
    </subcellularLocation>
</comment>
<feature type="transmembrane region" description="Helical" evidence="5">
    <location>
        <begin position="56"/>
        <end position="74"/>
    </location>
</feature>
<dbReference type="InterPro" id="IPR020846">
    <property type="entry name" value="MFS_dom"/>
</dbReference>
<feature type="transmembrane region" description="Helical" evidence="5">
    <location>
        <begin position="273"/>
        <end position="293"/>
    </location>
</feature>
<feature type="transmembrane region" description="Helical" evidence="5">
    <location>
        <begin position="395"/>
        <end position="415"/>
    </location>
</feature>
<feature type="transmembrane region" description="Helical" evidence="5">
    <location>
        <begin position="174"/>
        <end position="194"/>
    </location>
</feature>
<keyword evidence="2 5" id="KW-0812">Transmembrane</keyword>
<dbReference type="PANTHER" id="PTHR43826:SF3">
    <property type="entry name" value="GLUCOSE-6-PHOSPHATE EXCHANGER SLC37A4"/>
    <property type="match status" value="1"/>
</dbReference>